<evidence type="ECO:0000256" key="3">
    <source>
        <dbReference type="SAM" id="MobiDB-lite"/>
    </source>
</evidence>
<dbReference type="InterPro" id="IPR009060">
    <property type="entry name" value="UBA-like_sf"/>
</dbReference>
<keyword evidence="7" id="KW-1185">Reference proteome</keyword>
<dbReference type="GO" id="GO:0005737">
    <property type="term" value="C:cytoplasm"/>
    <property type="evidence" value="ECO:0007669"/>
    <property type="project" value="UniProtKB-SubCell"/>
</dbReference>
<dbReference type="Gene3D" id="2.20.70.10">
    <property type="match status" value="1"/>
</dbReference>
<evidence type="ECO:0000259" key="5">
    <source>
        <dbReference type="PROSITE" id="PS51140"/>
    </source>
</evidence>
<dbReference type="GO" id="GO:0006355">
    <property type="term" value="P:regulation of DNA-templated transcription"/>
    <property type="evidence" value="ECO:0007669"/>
    <property type="project" value="TreeGrafter"/>
</dbReference>
<feature type="compositionally biased region" description="Low complexity" evidence="3">
    <location>
        <begin position="496"/>
        <end position="510"/>
    </location>
</feature>
<dbReference type="GO" id="GO:0035330">
    <property type="term" value="P:regulation of hippo signaling"/>
    <property type="evidence" value="ECO:0007669"/>
    <property type="project" value="TreeGrafter"/>
</dbReference>
<reference evidence="6 7" key="1">
    <citation type="submission" date="2015-04" db="EMBL/GenBank/DDBJ databases">
        <authorList>
            <person name="Syromyatnikov M.Y."/>
            <person name="Popov V.N."/>
        </authorList>
    </citation>
    <scope>NUCLEOTIDE SEQUENCE [LARGE SCALE GENOMIC DNA]</scope>
</reference>
<evidence type="ECO:0000256" key="1">
    <source>
        <dbReference type="ARBA" id="ARBA00004496"/>
    </source>
</evidence>
<dbReference type="GO" id="GO:0019900">
    <property type="term" value="F:kinase binding"/>
    <property type="evidence" value="ECO:0007669"/>
    <property type="project" value="TreeGrafter"/>
</dbReference>
<dbReference type="SUPFAM" id="SSF46934">
    <property type="entry name" value="UBA-like"/>
    <property type="match status" value="1"/>
</dbReference>
<dbReference type="InterPro" id="IPR003892">
    <property type="entry name" value="CUE"/>
</dbReference>
<dbReference type="CDD" id="cd14279">
    <property type="entry name" value="CUE"/>
    <property type="match status" value="1"/>
</dbReference>
<evidence type="ECO:0000313" key="7">
    <source>
        <dbReference type="Proteomes" id="UP000183832"/>
    </source>
</evidence>
<evidence type="ECO:0000259" key="4">
    <source>
        <dbReference type="PROSITE" id="PS50020"/>
    </source>
</evidence>
<dbReference type="CDD" id="cd00201">
    <property type="entry name" value="WW"/>
    <property type="match status" value="1"/>
</dbReference>
<dbReference type="SUPFAM" id="SSF51045">
    <property type="entry name" value="WW domain"/>
    <property type="match status" value="1"/>
</dbReference>
<feature type="region of interest" description="Disordered" evidence="3">
    <location>
        <begin position="415"/>
        <end position="453"/>
    </location>
</feature>
<feature type="compositionally biased region" description="Basic and acidic residues" evidence="3">
    <location>
        <begin position="415"/>
        <end position="438"/>
    </location>
</feature>
<dbReference type="GO" id="GO:0043130">
    <property type="term" value="F:ubiquitin binding"/>
    <property type="evidence" value="ECO:0007669"/>
    <property type="project" value="InterPro"/>
</dbReference>
<accession>A0A1J1IRV6</accession>
<dbReference type="SMART" id="SM00456">
    <property type="entry name" value="WW"/>
    <property type="match status" value="1"/>
</dbReference>
<evidence type="ECO:0000313" key="6">
    <source>
        <dbReference type="EMBL" id="CRL02963.1"/>
    </source>
</evidence>
<proteinExistence type="predicted"/>
<name>A0A1J1IRV6_9DIPT</name>
<dbReference type="PANTHER" id="PTHR14791:SF23">
    <property type="entry name" value="WW DOMAIN-CONTAINING PROTEIN"/>
    <property type="match status" value="1"/>
</dbReference>
<feature type="domain" description="CUE" evidence="5">
    <location>
        <begin position="288"/>
        <end position="331"/>
    </location>
</feature>
<organism evidence="6 7">
    <name type="scientific">Clunio marinus</name>
    <dbReference type="NCBI Taxonomy" id="568069"/>
    <lineage>
        <taxon>Eukaryota</taxon>
        <taxon>Metazoa</taxon>
        <taxon>Ecdysozoa</taxon>
        <taxon>Arthropoda</taxon>
        <taxon>Hexapoda</taxon>
        <taxon>Insecta</taxon>
        <taxon>Pterygota</taxon>
        <taxon>Neoptera</taxon>
        <taxon>Endopterygota</taxon>
        <taxon>Diptera</taxon>
        <taxon>Nematocera</taxon>
        <taxon>Chironomoidea</taxon>
        <taxon>Chironomidae</taxon>
        <taxon>Clunio</taxon>
    </lineage>
</organism>
<dbReference type="PROSITE" id="PS01159">
    <property type="entry name" value="WW_DOMAIN_1"/>
    <property type="match status" value="1"/>
</dbReference>
<protein>
    <submittedName>
        <fullName evidence="6">CLUMA_CG015743, isoform A</fullName>
    </submittedName>
</protein>
<feature type="compositionally biased region" description="Polar residues" evidence="3">
    <location>
        <begin position="465"/>
        <end position="475"/>
    </location>
</feature>
<dbReference type="PROSITE" id="PS50020">
    <property type="entry name" value="WW_DOMAIN_2"/>
    <property type="match status" value="1"/>
</dbReference>
<sequence length="655" mass="72691">MIDSSFDFPGWTSAIDHRSGRQYFVNLIEKTTTWEDPRIKYKHVYGPAIPMQNLHGSSPKNVQVYPTQNYPAQAFQSSQGQSINASPIPSTKTSNYSHTAVEMSSLSRSSPHTPRVGSLIKNHQQMLHQQQHQQTQETSFSSPTPMETEATVAKINTMFPTASEHHIRLLLKKYHHREAVVISALQVEKHPLTTPGPYTPPVQRSFHATAMALSAFNTPPSSSFGRKSVHLLHGDHLTFASSSNGSPIPMRPQSSSSFYTTVTNATTNMYGSPRFGEQYRSSPKPHSSPKMKLRYLKSMFPKAEETIILDVLATVENNVQKASESLIRMGYEKKEMTPAPRLSHRKKEEYQPQKEVIQPTPPPKPKTAEEKKKMKARMQAQYKDSIPEKIIAMALESVEYSEEKALKILDIVLQEDKDSKTKSEKEKKKSEGVEKNVSFKEPSSSKSIDLDQAAAIENDETMIINSDHSIITTPIESPETDGVTGMPKSAVEYEDATTSSSDASTSDASTKTPVEKIERRRSKARSDSNRSEKNTSVVVGKKESNSKSVIIGGENSKDGKFMSIYTQSNANGKNSNLAKGPRDELLLTDYVTWSGANPDFVKGHRVKATGPNPNIRIERNYTPRGRGSELCKGSKIGLAKGSIYSQISRPNVACN</sequence>
<dbReference type="GO" id="GO:0016477">
    <property type="term" value="P:cell migration"/>
    <property type="evidence" value="ECO:0007669"/>
    <property type="project" value="TreeGrafter"/>
</dbReference>
<feature type="compositionally biased region" description="Basic and acidic residues" evidence="3">
    <location>
        <begin position="513"/>
        <end position="533"/>
    </location>
</feature>
<feature type="region of interest" description="Disordered" evidence="3">
    <location>
        <begin position="269"/>
        <end position="288"/>
    </location>
</feature>
<dbReference type="EMBL" id="CVRI01000058">
    <property type="protein sequence ID" value="CRL02963.1"/>
    <property type="molecule type" value="Genomic_DNA"/>
</dbReference>
<gene>
    <name evidence="6" type="primary">putative AGAP006574-PA</name>
    <name evidence="6" type="ORF">CLUMA_CG015743</name>
</gene>
<keyword evidence="2" id="KW-0963">Cytoplasm</keyword>
<dbReference type="Gene3D" id="1.10.8.10">
    <property type="entry name" value="DNA helicase RuvA subunit, C-terminal domain"/>
    <property type="match status" value="1"/>
</dbReference>
<dbReference type="PROSITE" id="PS51140">
    <property type="entry name" value="CUE"/>
    <property type="match status" value="1"/>
</dbReference>
<comment type="subcellular location">
    <subcellularLocation>
        <location evidence="1">Cytoplasm</location>
    </subcellularLocation>
</comment>
<feature type="region of interest" description="Disordered" evidence="3">
    <location>
        <begin position="465"/>
        <end position="542"/>
    </location>
</feature>
<dbReference type="OrthoDB" id="3045089at2759"/>
<feature type="domain" description="WW" evidence="4">
    <location>
        <begin position="9"/>
        <end position="39"/>
    </location>
</feature>
<dbReference type="InterPro" id="IPR051105">
    <property type="entry name" value="WWC/KIBRA_Hippo_Reg"/>
</dbReference>
<dbReference type="InterPro" id="IPR001202">
    <property type="entry name" value="WW_dom"/>
</dbReference>
<dbReference type="AlphaFoldDB" id="A0A1J1IRV6"/>
<dbReference type="InterPro" id="IPR036020">
    <property type="entry name" value="WW_dom_sf"/>
</dbReference>
<dbReference type="Proteomes" id="UP000183832">
    <property type="component" value="Unassembled WGS sequence"/>
</dbReference>
<dbReference type="Pfam" id="PF00397">
    <property type="entry name" value="WW"/>
    <property type="match status" value="1"/>
</dbReference>
<dbReference type="PANTHER" id="PTHR14791">
    <property type="entry name" value="BOMB/KIRA PROTEINS"/>
    <property type="match status" value="1"/>
</dbReference>
<feature type="region of interest" description="Disordered" evidence="3">
    <location>
        <begin position="79"/>
        <end position="114"/>
    </location>
</feature>
<feature type="compositionally biased region" description="Polar residues" evidence="3">
    <location>
        <begin position="79"/>
        <end position="112"/>
    </location>
</feature>
<feature type="region of interest" description="Disordered" evidence="3">
    <location>
        <begin position="336"/>
        <end position="372"/>
    </location>
</feature>
<dbReference type="GO" id="GO:0046621">
    <property type="term" value="P:negative regulation of organ growth"/>
    <property type="evidence" value="ECO:0007669"/>
    <property type="project" value="TreeGrafter"/>
</dbReference>
<evidence type="ECO:0000256" key="2">
    <source>
        <dbReference type="ARBA" id="ARBA00022490"/>
    </source>
</evidence>
<dbReference type="GO" id="GO:0060090">
    <property type="term" value="F:molecular adaptor activity"/>
    <property type="evidence" value="ECO:0007669"/>
    <property type="project" value="TreeGrafter"/>
</dbReference>
<dbReference type="STRING" id="568069.A0A1J1IRV6"/>